<dbReference type="Gene3D" id="3.80.10.10">
    <property type="entry name" value="Ribonuclease Inhibitor"/>
    <property type="match status" value="1"/>
</dbReference>
<dbReference type="InterPro" id="IPR032675">
    <property type="entry name" value="LRR_dom_sf"/>
</dbReference>
<feature type="region of interest" description="Disordered" evidence="11">
    <location>
        <begin position="185"/>
        <end position="215"/>
    </location>
</feature>
<keyword evidence="3" id="KW-0812">Transmembrane</keyword>
<dbReference type="InterPro" id="IPR001245">
    <property type="entry name" value="Ser-Thr/Tyr_kinase_cat_dom"/>
</dbReference>
<dbReference type="SUPFAM" id="SSF52058">
    <property type="entry name" value="L domain-like"/>
    <property type="match status" value="1"/>
</dbReference>
<dbReference type="Pfam" id="PF07714">
    <property type="entry name" value="PK_Tyr_Ser-Thr"/>
    <property type="match status" value="1"/>
</dbReference>
<evidence type="ECO:0000256" key="11">
    <source>
        <dbReference type="SAM" id="MobiDB-lite"/>
    </source>
</evidence>
<dbReference type="Pfam" id="PF00560">
    <property type="entry name" value="LRR_1"/>
    <property type="match status" value="1"/>
</dbReference>
<keyword evidence="9" id="KW-0325">Glycoprotein</keyword>
<accession>A0ABD3LI35</accession>
<dbReference type="PANTHER" id="PTHR47986">
    <property type="entry name" value="OSJNBA0070M12.3 PROTEIN"/>
    <property type="match status" value="1"/>
</dbReference>
<feature type="compositionally biased region" description="Pro residues" evidence="11">
    <location>
        <begin position="195"/>
        <end position="205"/>
    </location>
</feature>
<protein>
    <recommendedName>
        <fullName evidence="12">Serine-threonine/tyrosine-protein kinase catalytic domain-containing protein</fullName>
    </recommendedName>
</protein>
<feature type="domain" description="Serine-threonine/tyrosine-protein kinase catalytic" evidence="12">
    <location>
        <begin position="301"/>
        <end position="364"/>
    </location>
</feature>
<keyword evidence="10" id="KW-0067">ATP-binding</keyword>
<evidence type="ECO:0000313" key="13">
    <source>
        <dbReference type="EMBL" id="KAL3751138.1"/>
    </source>
</evidence>
<reference evidence="13 14" key="1">
    <citation type="submission" date="2024-11" db="EMBL/GenBank/DDBJ databases">
        <title>Chromosome-level genome assembly of Eucalyptus globulus Labill. provides insights into its genome evolution.</title>
        <authorList>
            <person name="Li X."/>
        </authorList>
    </citation>
    <scope>NUCLEOTIDE SEQUENCE [LARGE SCALE GENOMIC DNA]</scope>
    <source>
        <strain evidence="13">CL2024</strain>
        <tissue evidence="13">Fresh tender leaves</tissue>
    </source>
</reference>
<dbReference type="InterPro" id="IPR052422">
    <property type="entry name" value="Auxin_Ser/Thr_Kinase"/>
</dbReference>
<evidence type="ECO:0000256" key="5">
    <source>
        <dbReference type="ARBA" id="ARBA00022737"/>
    </source>
</evidence>
<comment type="caution">
    <text evidence="13">The sequence shown here is derived from an EMBL/GenBank/DDBJ whole genome shotgun (WGS) entry which is preliminary data.</text>
</comment>
<dbReference type="Gene3D" id="3.30.200.20">
    <property type="entry name" value="Phosphorylase Kinase, domain 1"/>
    <property type="match status" value="1"/>
</dbReference>
<proteinExistence type="predicted"/>
<dbReference type="GO" id="GO:0016020">
    <property type="term" value="C:membrane"/>
    <property type="evidence" value="ECO:0007669"/>
    <property type="project" value="UniProtKB-SubCell"/>
</dbReference>
<dbReference type="EMBL" id="JBJKBG010000002">
    <property type="protein sequence ID" value="KAL3751138.1"/>
    <property type="molecule type" value="Genomic_DNA"/>
</dbReference>
<keyword evidence="14" id="KW-1185">Reference proteome</keyword>
<keyword evidence="8" id="KW-0675">Receptor</keyword>
<gene>
    <name evidence="13" type="ORF">ACJRO7_012022</name>
</gene>
<name>A0ABD3LI35_EUCGL</name>
<organism evidence="13 14">
    <name type="scientific">Eucalyptus globulus</name>
    <name type="common">Tasmanian blue gum</name>
    <dbReference type="NCBI Taxonomy" id="34317"/>
    <lineage>
        <taxon>Eukaryota</taxon>
        <taxon>Viridiplantae</taxon>
        <taxon>Streptophyta</taxon>
        <taxon>Embryophyta</taxon>
        <taxon>Tracheophyta</taxon>
        <taxon>Spermatophyta</taxon>
        <taxon>Magnoliopsida</taxon>
        <taxon>eudicotyledons</taxon>
        <taxon>Gunneridae</taxon>
        <taxon>Pentapetalae</taxon>
        <taxon>rosids</taxon>
        <taxon>malvids</taxon>
        <taxon>Myrtales</taxon>
        <taxon>Myrtaceae</taxon>
        <taxon>Myrtoideae</taxon>
        <taxon>Eucalypteae</taxon>
        <taxon>Eucalyptus</taxon>
    </lineage>
</organism>
<keyword evidence="10" id="KW-0547">Nucleotide-binding</keyword>
<evidence type="ECO:0000313" key="14">
    <source>
        <dbReference type="Proteomes" id="UP001634007"/>
    </source>
</evidence>
<dbReference type="PANTHER" id="PTHR47986:SF34">
    <property type="entry name" value="RECEPTOR-LIKE KINASE TMK2"/>
    <property type="match status" value="1"/>
</dbReference>
<evidence type="ECO:0000256" key="3">
    <source>
        <dbReference type="ARBA" id="ARBA00022692"/>
    </source>
</evidence>
<keyword evidence="5" id="KW-0677">Repeat</keyword>
<evidence type="ECO:0000256" key="4">
    <source>
        <dbReference type="ARBA" id="ARBA00022729"/>
    </source>
</evidence>
<dbReference type="InterPro" id="IPR017441">
    <property type="entry name" value="Protein_kinase_ATP_BS"/>
</dbReference>
<dbReference type="GO" id="GO:0005524">
    <property type="term" value="F:ATP binding"/>
    <property type="evidence" value="ECO:0007669"/>
    <property type="project" value="UniProtKB-UniRule"/>
</dbReference>
<feature type="binding site" evidence="10">
    <location>
        <position position="326"/>
    </location>
    <ligand>
        <name>ATP</name>
        <dbReference type="ChEBI" id="CHEBI:30616"/>
    </ligand>
</feature>
<evidence type="ECO:0000256" key="1">
    <source>
        <dbReference type="ARBA" id="ARBA00004167"/>
    </source>
</evidence>
<dbReference type="Proteomes" id="UP001634007">
    <property type="component" value="Unassembled WGS sequence"/>
</dbReference>
<evidence type="ECO:0000256" key="7">
    <source>
        <dbReference type="ARBA" id="ARBA00023136"/>
    </source>
</evidence>
<sequence length="514" mass="55917">MHHHNFTSIPADFFTDLSALQAVDLSYNDFAAWGILASLKDCASLHNFTATQANVTGQIANFINALNFPSRFTLKLSFNNLEGGLPASFAGSTIQILWLNGKGGNSKLNGTIDVIANMTHFAQVWLHSNQFMGPILDVSNLKNLWDFRVRDNDFPNLRTLDISYNNLSGKVPTFQSNVNIIRDGNPNLGKDIAPPASPTTTPPGSPGSGDSDNKKSSVARIVAPLVGGAPLIALLGLVFWYRKVQSPNNVLVIHPRHSGDQNGVKINQGNGGTEDIHVVEAGNMVISIQVLRNVMNNFSQDNILGRGGFGTVYKGKLHYRTKIAVKRMESGVMSEKGFNEFKAEIAVLTKVRHRHLVALLGWRVAPATLRVRRTHLAQNRHVRCTRPRGADARADDPNSFWPHVVACQAALGSDMIGTNSFCLPELGIPCDPTVDILLSIARPMGYLVKFTQGWQGNNICNSTSAWTGISCSGGNILVIYFQNVGNNGFPKTDPILNRIGVRYLRGGIISATNA</sequence>
<evidence type="ECO:0000256" key="2">
    <source>
        <dbReference type="ARBA" id="ARBA00022614"/>
    </source>
</evidence>
<evidence type="ECO:0000256" key="9">
    <source>
        <dbReference type="ARBA" id="ARBA00023180"/>
    </source>
</evidence>
<dbReference type="PROSITE" id="PS00107">
    <property type="entry name" value="PROTEIN_KINASE_ATP"/>
    <property type="match status" value="1"/>
</dbReference>
<evidence type="ECO:0000256" key="6">
    <source>
        <dbReference type="ARBA" id="ARBA00022989"/>
    </source>
</evidence>
<dbReference type="InterPro" id="IPR001611">
    <property type="entry name" value="Leu-rich_rpt"/>
</dbReference>
<evidence type="ECO:0000256" key="8">
    <source>
        <dbReference type="ARBA" id="ARBA00023170"/>
    </source>
</evidence>
<dbReference type="InterPro" id="IPR011009">
    <property type="entry name" value="Kinase-like_dom_sf"/>
</dbReference>
<dbReference type="AlphaFoldDB" id="A0ABD3LI35"/>
<keyword evidence="4" id="KW-0732">Signal</keyword>
<comment type="subcellular location">
    <subcellularLocation>
        <location evidence="1">Membrane</location>
        <topology evidence="1">Single-pass membrane protein</topology>
    </subcellularLocation>
</comment>
<keyword evidence="7" id="KW-0472">Membrane</keyword>
<evidence type="ECO:0000256" key="10">
    <source>
        <dbReference type="PROSITE-ProRule" id="PRU10141"/>
    </source>
</evidence>
<keyword evidence="6" id="KW-1133">Transmembrane helix</keyword>
<dbReference type="SUPFAM" id="SSF56112">
    <property type="entry name" value="Protein kinase-like (PK-like)"/>
    <property type="match status" value="1"/>
</dbReference>
<evidence type="ECO:0000259" key="12">
    <source>
        <dbReference type="Pfam" id="PF07714"/>
    </source>
</evidence>
<keyword evidence="2" id="KW-0433">Leucine-rich repeat</keyword>